<gene>
    <name evidence="3" type="ORF">CTEN210_00725</name>
</gene>
<evidence type="ECO:0000259" key="2">
    <source>
        <dbReference type="PROSITE" id="PS50888"/>
    </source>
</evidence>
<dbReference type="GO" id="GO:0046983">
    <property type="term" value="F:protein dimerization activity"/>
    <property type="evidence" value="ECO:0007669"/>
    <property type="project" value="InterPro"/>
</dbReference>
<dbReference type="Gene3D" id="4.10.280.10">
    <property type="entry name" value="Helix-loop-helix DNA-binding domain"/>
    <property type="match status" value="1"/>
</dbReference>
<dbReference type="SUPFAM" id="SSF47459">
    <property type="entry name" value="HLH, helix-loop-helix DNA-binding domain"/>
    <property type="match status" value="1"/>
</dbReference>
<dbReference type="EMBL" id="BLLK01000019">
    <property type="protein sequence ID" value="GFH44251.1"/>
    <property type="molecule type" value="Genomic_DNA"/>
</dbReference>
<dbReference type="AlphaFoldDB" id="A0AAD3GYZ2"/>
<feature type="compositionally biased region" description="Basic and acidic residues" evidence="1">
    <location>
        <begin position="391"/>
        <end position="404"/>
    </location>
</feature>
<reference evidence="3 4" key="1">
    <citation type="journal article" date="2021" name="Sci. Rep.">
        <title>The genome of the diatom Chaetoceros tenuissimus carries an ancient integrated fragment of an extant virus.</title>
        <authorList>
            <person name="Hongo Y."/>
            <person name="Kimura K."/>
            <person name="Takaki Y."/>
            <person name="Yoshida Y."/>
            <person name="Baba S."/>
            <person name="Kobayashi G."/>
            <person name="Nagasaki K."/>
            <person name="Hano T."/>
            <person name="Tomaru Y."/>
        </authorList>
    </citation>
    <scope>NUCLEOTIDE SEQUENCE [LARGE SCALE GENOMIC DNA]</scope>
    <source>
        <strain evidence="3 4">NIES-3715</strain>
    </source>
</reference>
<feature type="compositionally biased region" description="Polar residues" evidence="1">
    <location>
        <begin position="374"/>
        <end position="384"/>
    </location>
</feature>
<comment type="caution">
    <text evidence="3">The sequence shown here is derived from an EMBL/GenBank/DDBJ whole genome shotgun (WGS) entry which is preliminary data.</text>
</comment>
<dbReference type="Proteomes" id="UP001054902">
    <property type="component" value="Unassembled WGS sequence"/>
</dbReference>
<dbReference type="InterPro" id="IPR036638">
    <property type="entry name" value="HLH_DNA-bd_sf"/>
</dbReference>
<feature type="domain" description="BHLH" evidence="2">
    <location>
        <begin position="393"/>
        <end position="445"/>
    </location>
</feature>
<keyword evidence="4" id="KW-1185">Reference proteome</keyword>
<dbReference type="InterPro" id="IPR011598">
    <property type="entry name" value="bHLH_dom"/>
</dbReference>
<dbReference type="SMART" id="SM00353">
    <property type="entry name" value="HLH"/>
    <property type="match status" value="1"/>
</dbReference>
<feature type="compositionally biased region" description="Basic residues" evidence="1">
    <location>
        <begin position="355"/>
        <end position="364"/>
    </location>
</feature>
<sequence>MRTKQLERLMTTKTSNAAPSAASNKFKTNMQPIKNDGSGSPAQTASVGDREMMTYMNFPNPSPTVLDSNVTTQSNTDSDDARFLDGLFERTSGSSDSGSDKGGDDSSGGGNPSSSSGGNKYSTRKYTNGPIAAVSAATSLSNFGPVHTQNVMNPNNSSDISSLTTSSHTNAPIAAQLPQHLLNANAFHLPPNLLSQAQPAQAAVTSNNLDVNAAAATPAQQPVQQPVQQQSLVNNLGNAIPNLSLGQLNWLMSSAAQQQPVNLQTVTAQAAVAATAFQQLQQQQQAQQLQQQAQQQQVVQAQQLQQQTQQRQAQFAVPQVQSQQLFQDPSSITPIAPVSAPAAAPAVAVSVTKPSRPKKSRKKTKDSTAPCPRTTIQGDHISSISEDEGDAEKRRKDRNRREQNRSQLISKQIADLRNLLAKSNVSFKSDKYSTLVSVHQYIKTLQERAALLDEEHRKLVDTITKSDDLVNKSINGHNSCPSSSSSDAELKMSANGSMVIPSNAVKTEEDELLVFVRGLDYKSVFAKVRIALCVTAIDGRLLDCNDEFVRICGLNRDTLIRAGMRQPDENNENEMASAGKSPMSLFNLMAREDMQKVYEAMSSMLRRANFENAANNRESGDGGIIQLHSNSKSDHWSSEISHCYNSSIKLQLNISLVRYNSGNARFFNCALTPI</sequence>
<evidence type="ECO:0000256" key="1">
    <source>
        <dbReference type="SAM" id="MobiDB-lite"/>
    </source>
</evidence>
<feature type="region of interest" description="Disordered" evidence="1">
    <location>
        <begin position="347"/>
        <end position="408"/>
    </location>
</feature>
<protein>
    <recommendedName>
        <fullName evidence="2">BHLH domain-containing protein</fullName>
    </recommendedName>
</protein>
<feature type="region of interest" description="Disordered" evidence="1">
    <location>
        <begin position="1"/>
        <end position="123"/>
    </location>
</feature>
<feature type="compositionally biased region" description="Polar residues" evidence="1">
    <location>
        <begin position="57"/>
        <end position="76"/>
    </location>
</feature>
<organism evidence="3 4">
    <name type="scientific">Chaetoceros tenuissimus</name>
    <dbReference type="NCBI Taxonomy" id="426638"/>
    <lineage>
        <taxon>Eukaryota</taxon>
        <taxon>Sar</taxon>
        <taxon>Stramenopiles</taxon>
        <taxon>Ochrophyta</taxon>
        <taxon>Bacillariophyta</taxon>
        <taxon>Coscinodiscophyceae</taxon>
        <taxon>Chaetocerotophycidae</taxon>
        <taxon>Chaetocerotales</taxon>
        <taxon>Chaetocerotaceae</taxon>
        <taxon>Chaetoceros</taxon>
    </lineage>
</organism>
<accession>A0AAD3GYZ2</accession>
<dbReference type="Pfam" id="PF00010">
    <property type="entry name" value="HLH"/>
    <property type="match status" value="1"/>
</dbReference>
<evidence type="ECO:0000313" key="4">
    <source>
        <dbReference type="Proteomes" id="UP001054902"/>
    </source>
</evidence>
<dbReference type="PROSITE" id="PS50888">
    <property type="entry name" value="BHLH"/>
    <property type="match status" value="1"/>
</dbReference>
<evidence type="ECO:0000313" key="3">
    <source>
        <dbReference type="EMBL" id="GFH44251.1"/>
    </source>
</evidence>
<name>A0AAD3GYZ2_9STRA</name>
<proteinExistence type="predicted"/>
<feature type="compositionally biased region" description="Polar residues" evidence="1">
    <location>
        <begin position="11"/>
        <end position="46"/>
    </location>
</feature>